<feature type="domain" description="NAD-dependent epimerase/dehydratase" evidence="2">
    <location>
        <begin position="3"/>
        <end position="259"/>
    </location>
</feature>
<sequence length="401" mass="46125">MNILVTGVTGYIGSNLVKPILKDEFKLLNNRKCKVFALVRGQSRDNKILRDLEDQFPRDQFQVISGDFIDLLNVDQTVIINKLRETLKEHKITTIVHLAAKMDFYPTDKEAVLKTNVVGVKNLLKASLSSSDKRPLIERFIYASTTETMGSKESVAPHTPVSELDDDQSVPDYLYGETKRSAEVIVRKFEKKYQLDTIILRFTGVYGRNDDFSIFELIQAVSYGILCVVPSFANGHVMFTHIDDVVQSVILAMVKEKNDRDQTQVLPYTYIIAPNKGMTYSECLVFLNDKLGRQKFYLPFLSLQACCKLFSVVGSLVYQFKEKPFIFKSYTLSQMTRDRVYSNKRAKQELQFQPKYNFKQGLNLTVDDYIITERVPLFKISPVFIFILIFVLVLRFLIKSL</sequence>
<dbReference type="STRING" id="361077.A0A151ZDW4"/>
<proteinExistence type="predicted"/>
<dbReference type="Gene3D" id="3.40.50.720">
    <property type="entry name" value="NAD(P)-binding Rossmann-like Domain"/>
    <property type="match status" value="1"/>
</dbReference>
<keyword evidence="1" id="KW-0472">Membrane</keyword>
<evidence type="ECO:0000313" key="4">
    <source>
        <dbReference type="Proteomes" id="UP000076078"/>
    </source>
</evidence>
<dbReference type="Pfam" id="PF01370">
    <property type="entry name" value="Epimerase"/>
    <property type="match status" value="1"/>
</dbReference>
<dbReference type="OMA" id="MFTHIDD"/>
<dbReference type="InterPro" id="IPR050177">
    <property type="entry name" value="Lipid_A_modif_metabolic_enz"/>
</dbReference>
<dbReference type="InterPro" id="IPR036291">
    <property type="entry name" value="NAD(P)-bd_dom_sf"/>
</dbReference>
<dbReference type="PANTHER" id="PTHR43245:SF51">
    <property type="entry name" value="SHORT CHAIN DEHYDROGENASE_REDUCTASE FAMILY 42E, MEMBER 2"/>
    <property type="match status" value="1"/>
</dbReference>
<protein>
    <recommendedName>
        <fullName evidence="2">NAD-dependent epimerase/dehydratase domain-containing protein</fullName>
    </recommendedName>
</protein>
<dbReference type="PANTHER" id="PTHR43245">
    <property type="entry name" value="BIFUNCTIONAL POLYMYXIN RESISTANCE PROTEIN ARNA"/>
    <property type="match status" value="1"/>
</dbReference>
<evidence type="ECO:0000256" key="1">
    <source>
        <dbReference type="SAM" id="Phobius"/>
    </source>
</evidence>
<feature type="transmembrane region" description="Helical" evidence="1">
    <location>
        <begin position="377"/>
        <end position="398"/>
    </location>
</feature>
<reference evidence="3 4" key="1">
    <citation type="submission" date="2015-12" db="EMBL/GenBank/DDBJ databases">
        <title>Dictyostelia acquired genes for synthesis and detection of signals that induce cell-type specialization by lateral gene transfer from prokaryotes.</title>
        <authorList>
            <person name="Gloeckner G."/>
            <person name="Schaap P."/>
        </authorList>
    </citation>
    <scope>NUCLEOTIDE SEQUENCE [LARGE SCALE GENOMIC DNA]</scope>
    <source>
        <strain evidence="3 4">TK</strain>
    </source>
</reference>
<gene>
    <name evidence="3" type="ORF">DLAC_06990</name>
</gene>
<dbReference type="OrthoDB" id="2735536at2759"/>
<name>A0A151ZDW4_TIELA</name>
<feature type="transmembrane region" description="Helical" evidence="1">
    <location>
        <begin position="296"/>
        <end position="318"/>
    </location>
</feature>
<dbReference type="SUPFAM" id="SSF51735">
    <property type="entry name" value="NAD(P)-binding Rossmann-fold domains"/>
    <property type="match status" value="1"/>
</dbReference>
<evidence type="ECO:0000313" key="3">
    <source>
        <dbReference type="EMBL" id="KYQ92148.1"/>
    </source>
</evidence>
<accession>A0A151ZDW4</accession>
<keyword evidence="4" id="KW-1185">Reference proteome</keyword>
<dbReference type="InterPro" id="IPR001509">
    <property type="entry name" value="Epimerase_deHydtase"/>
</dbReference>
<keyword evidence="1" id="KW-0812">Transmembrane</keyword>
<dbReference type="Proteomes" id="UP000076078">
    <property type="component" value="Unassembled WGS sequence"/>
</dbReference>
<dbReference type="EMBL" id="LODT01000031">
    <property type="protein sequence ID" value="KYQ92148.1"/>
    <property type="molecule type" value="Genomic_DNA"/>
</dbReference>
<dbReference type="InParanoid" id="A0A151ZDW4"/>
<evidence type="ECO:0000259" key="2">
    <source>
        <dbReference type="Pfam" id="PF01370"/>
    </source>
</evidence>
<comment type="caution">
    <text evidence="3">The sequence shown here is derived from an EMBL/GenBank/DDBJ whole genome shotgun (WGS) entry which is preliminary data.</text>
</comment>
<organism evidence="3 4">
    <name type="scientific">Tieghemostelium lacteum</name>
    <name type="common">Slime mold</name>
    <name type="synonym">Dictyostelium lacteum</name>
    <dbReference type="NCBI Taxonomy" id="361077"/>
    <lineage>
        <taxon>Eukaryota</taxon>
        <taxon>Amoebozoa</taxon>
        <taxon>Evosea</taxon>
        <taxon>Eumycetozoa</taxon>
        <taxon>Dictyostelia</taxon>
        <taxon>Dictyosteliales</taxon>
        <taxon>Raperosteliaceae</taxon>
        <taxon>Tieghemostelium</taxon>
    </lineage>
</organism>
<keyword evidence="1" id="KW-1133">Transmembrane helix</keyword>
<dbReference type="AlphaFoldDB" id="A0A151ZDW4"/>